<dbReference type="Pfam" id="PF09673">
    <property type="entry name" value="TrbC_Ftype"/>
    <property type="match status" value="1"/>
</dbReference>
<protein>
    <submittedName>
        <fullName evidence="2">Putative conjugative transfer protein TrbC</fullName>
    </submittedName>
</protein>
<dbReference type="OrthoDB" id="6854459at2"/>
<reference evidence="2 3" key="1">
    <citation type="submission" date="2015-11" db="EMBL/GenBank/DDBJ databases">
        <title>Genomic analysis of 38 Legionella species identifies large and diverse effector repertoires.</title>
        <authorList>
            <person name="Burstein D."/>
            <person name="Amaro F."/>
            <person name="Zusman T."/>
            <person name="Lifshitz Z."/>
            <person name="Cohen O."/>
            <person name="Gilbert J.A."/>
            <person name="Pupko T."/>
            <person name="Shuman H.A."/>
            <person name="Segal G."/>
        </authorList>
    </citation>
    <scope>NUCLEOTIDE SEQUENCE [LARGE SCALE GENOMIC DNA]</scope>
    <source>
        <strain evidence="2 3">ATCC 700990</strain>
    </source>
</reference>
<dbReference type="PATRIC" id="fig|1212489.4.peg.1338"/>
<dbReference type="InterPro" id="IPR014113">
    <property type="entry name" value="T4SS_TrbC_subgr"/>
</dbReference>
<feature type="signal peptide" evidence="1">
    <location>
        <begin position="1"/>
        <end position="22"/>
    </location>
</feature>
<dbReference type="NCBIfam" id="TIGR02742">
    <property type="entry name" value="TrbC_Ftype"/>
    <property type="match status" value="1"/>
</dbReference>
<dbReference type="STRING" id="1212489.Ldro_1270"/>
<accession>A0A0W0SWH3</accession>
<gene>
    <name evidence="2" type="ORF">Ldro_1270</name>
</gene>
<feature type="chain" id="PRO_5006912411" evidence="1">
    <location>
        <begin position="23"/>
        <end position="223"/>
    </location>
</feature>
<proteinExistence type="predicted"/>
<evidence type="ECO:0000256" key="1">
    <source>
        <dbReference type="SAM" id="SignalP"/>
    </source>
</evidence>
<dbReference type="InterPro" id="IPR019106">
    <property type="entry name" value="T4SS_TrbC"/>
</dbReference>
<dbReference type="EMBL" id="LNXY01000020">
    <property type="protein sequence ID" value="KTC87651.1"/>
    <property type="molecule type" value="Genomic_DNA"/>
</dbReference>
<keyword evidence="1" id="KW-0732">Signal</keyword>
<keyword evidence="3" id="KW-1185">Reference proteome</keyword>
<name>A0A0W0SWH3_9GAMM</name>
<evidence type="ECO:0000313" key="2">
    <source>
        <dbReference type="EMBL" id="KTC87651.1"/>
    </source>
</evidence>
<evidence type="ECO:0000313" key="3">
    <source>
        <dbReference type="Proteomes" id="UP000054736"/>
    </source>
</evidence>
<sequence>MANMLNKIMFVSLVCWAVTSLANTNDTIRTYETEGLDALALTSTTQIETLKATSIRTQSEHKSLIDNLMQNAKSGLQGMQKPQAADGAVLFVSFSMPDSLLFALADEAALFNIPVVINGLVEGDFKKTIETFKRLHTEAKKQQFNFKGVSIDPVWFAQFQIKSVPALVVTEPPKTCAIASDCDNQPFDVVYGNASLRKALELIAKKGDVVADRARTILERGHD</sequence>
<dbReference type="AlphaFoldDB" id="A0A0W0SWH3"/>
<organism evidence="2 3">
    <name type="scientific">Legionella drozanskii LLAP-1</name>
    <dbReference type="NCBI Taxonomy" id="1212489"/>
    <lineage>
        <taxon>Bacteria</taxon>
        <taxon>Pseudomonadati</taxon>
        <taxon>Pseudomonadota</taxon>
        <taxon>Gammaproteobacteria</taxon>
        <taxon>Legionellales</taxon>
        <taxon>Legionellaceae</taxon>
        <taxon>Legionella</taxon>
    </lineage>
</organism>
<comment type="caution">
    <text evidence="2">The sequence shown here is derived from an EMBL/GenBank/DDBJ whole genome shotgun (WGS) entry which is preliminary data.</text>
</comment>
<dbReference type="Proteomes" id="UP000054736">
    <property type="component" value="Unassembled WGS sequence"/>
</dbReference>